<dbReference type="InterPro" id="IPR027417">
    <property type="entry name" value="P-loop_NTPase"/>
</dbReference>
<dbReference type="Gene3D" id="3.40.50.300">
    <property type="entry name" value="P-loop containing nucleotide triphosphate hydrolases"/>
    <property type="match status" value="1"/>
</dbReference>
<sequence length="869" mass="100053">MEHPMVLSSQKVGELLSLFKQQYPDWKSFSNPIDIRFQEDEIDYKQKLIDKAKHQLAEPELRELIQSEDYNTFIARLQILGQDKENNLLFLRYPSSSDLNILSVPDLDRKTFCKVFYDLLYGDGSLEARLDDYLTWIERNKLPNKWAFPTHFLFLCHPETEIFIKPSAIKTFLDFIDQGSIFTSSPSAQSYSAIRQVASFLKEALQPYKPRDMVDIQSLIWVCSSSLSQQARYWKIAPGEDAWQWDECRHQGFIAIGWDELGDIANLSRSQFDARRDQLITQHPGWKWSKTGVNQVWVFSQIQEGDRIVANRGKTEVLGIGTVTGSYYFDANANEQKHRLPVQWYDLTPRSVNKSGWQRTLIAVSEAEFSAITEADMGTHPKSLFSPITFELLAELKATPKKTTYLARKDEFKQQLEEPFQRLFRQVAAQLPEALTERMETERKIFAKIPKNDFKHGGAWDFYWGAFYPKGGQRTQDAQLFLWMNYERLEFGFFIGMYGSEQRQRFIQNCQKYYSLLLDLLEENLSDPNLFFGSRSRAIISSDGTISGQANLSWQDWLKNPEQLGDLHVAIVLPKSTVLASSIDQLTPQIVQTYQQLFPLILLATSNDPTLEIEEYLLGDEPSLPINPPYSLAQCAEETYMDSEVLKGWVQALDRKQQAVLYGPPGTGKTFLARHLARHLVGDGNGFVDIVQFHPAYTYEDFIQGIRPKRTEGGLDYPTVPGRFLDFCKRAQSCGDHPCVLIIDEINRANLAQVFGELMYLLEYRDEKLYLASGDLLSIPKNVRILGTMNTADRSIALVDHALRRRFAFLYVPPNYEGLHKYHESTGYSAANLIRILRRINAQLDDPHYQIGTSFFLRLDLDTELKSIW</sequence>
<dbReference type="EMBL" id="AP018205">
    <property type="protein sequence ID" value="BAY59737.1"/>
    <property type="molecule type" value="Genomic_DNA"/>
</dbReference>
<evidence type="ECO:0000313" key="2">
    <source>
        <dbReference type="EMBL" id="BAY59737.1"/>
    </source>
</evidence>
<keyword evidence="3" id="KW-1185">Reference proteome</keyword>
<reference evidence="2 3" key="1">
    <citation type="submission" date="2017-06" db="EMBL/GenBank/DDBJ databases">
        <title>Genome sequencing of cyanobaciteial culture collection at National Institute for Environmental Studies (NIES).</title>
        <authorList>
            <person name="Hirose Y."/>
            <person name="Shimura Y."/>
            <person name="Fujisawa T."/>
            <person name="Nakamura Y."/>
            <person name="Kawachi M."/>
        </authorList>
    </citation>
    <scope>NUCLEOTIDE SEQUENCE [LARGE SCALE GENOMIC DNA]</scope>
    <source>
        <strain evidence="2 3">NIES-2135</strain>
        <plasmid evidence="3">Plasmid Plasmid2 dna</plasmid>
    </source>
</reference>
<dbReference type="Proteomes" id="UP000217895">
    <property type="component" value="Plasmid Plasmid2 dna"/>
</dbReference>
<dbReference type="CDD" id="cd00009">
    <property type="entry name" value="AAA"/>
    <property type="match status" value="1"/>
</dbReference>
<accession>A0A1Z4JSQ9</accession>
<dbReference type="InterPro" id="IPR052934">
    <property type="entry name" value="Methyl-DNA_Rec/Restrict_Enz"/>
</dbReference>
<dbReference type="GO" id="GO:0005524">
    <property type="term" value="F:ATP binding"/>
    <property type="evidence" value="ECO:0007669"/>
    <property type="project" value="InterPro"/>
</dbReference>
<evidence type="ECO:0000259" key="1">
    <source>
        <dbReference type="SMART" id="SM00382"/>
    </source>
</evidence>
<gene>
    <name evidence="2" type="ORF">NIES2135_66140</name>
</gene>
<organism evidence="2 3">
    <name type="scientific">Leptolyngbya boryana NIES-2135</name>
    <dbReference type="NCBI Taxonomy" id="1973484"/>
    <lineage>
        <taxon>Bacteria</taxon>
        <taxon>Bacillati</taxon>
        <taxon>Cyanobacteriota</taxon>
        <taxon>Cyanophyceae</taxon>
        <taxon>Leptolyngbyales</taxon>
        <taxon>Leptolyngbyaceae</taxon>
        <taxon>Leptolyngbya group</taxon>
        <taxon>Leptolyngbya</taxon>
    </lineage>
</organism>
<feature type="domain" description="AAA+ ATPase" evidence="1">
    <location>
        <begin position="655"/>
        <end position="817"/>
    </location>
</feature>
<proteinExistence type="predicted"/>
<dbReference type="PANTHER" id="PTHR37291:SF1">
    <property type="entry name" value="TYPE IV METHYL-DIRECTED RESTRICTION ENZYME ECOKMCRB SUBUNIT"/>
    <property type="match status" value="1"/>
</dbReference>
<dbReference type="InterPro" id="IPR003593">
    <property type="entry name" value="AAA+_ATPase"/>
</dbReference>
<dbReference type="SUPFAM" id="SSF52540">
    <property type="entry name" value="P-loop containing nucleoside triphosphate hydrolases"/>
    <property type="match status" value="1"/>
</dbReference>
<dbReference type="REBASE" id="207024">
    <property type="entry name" value="Lbo2135McrBCP"/>
</dbReference>
<geneLocation type="plasmid" evidence="2">
    <name>plasmid2</name>
</geneLocation>
<dbReference type="AlphaFoldDB" id="A0A1Z4JSQ9"/>
<dbReference type="Pfam" id="PF07728">
    <property type="entry name" value="AAA_5"/>
    <property type="match status" value="1"/>
</dbReference>
<dbReference type="SMART" id="SM00382">
    <property type="entry name" value="AAA"/>
    <property type="match status" value="1"/>
</dbReference>
<dbReference type="InterPro" id="IPR011704">
    <property type="entry name" value="ATPase_dyneun-rel_AAA"/>
</dbReference>
<dbReference type="PANTHER" id="PTHR37291">
    <property type="entry name" value="5-METHYLCYTOSINE-SPECIFIC RESTRICTION ENZYME B"/>
    <property type="match status" value="1"/>
</dbReference>
<evidence type="ECO:0000313" key="3">
    <source>
        <dbReference type="Proteomes" id="UP000217895"/>
    </source>
</evidence>
<protein>
    <submittedName>
        <fullName evidence="2">ATPase</fullName>
    </submittedName>
</protein>
<keyword evidence="2" id="KW-0614">Plasmid</keyword>
<name>A0A1Z4JSQ9_LEPBY</name>
<dbReference type="GO" id="GO:0016887">
    <property type="term" value="F:ATP hydrolysis activity"/>
    <property type="evidence" value="ECO:0007669"/>
    <property type="project" value="InterPro"/>
</dbReference>